<evidence type="ECO:0000256" key="1">
    <source>
        <dbReference type="ARBA" id="ARBA00004429"/>
    </source>
</evidence>
<keyword evidence="4" id="KW-1003">Cell membrane</keyword>
<dbReference type="GO" id="GO:0042910">
    <property type="term" value="F:xenobiotic transmembrane transporter activity"/>
    <property type="evidence" value="ECO:0007669"/>
    <property type="project" value="TreeGrafter"/>
</dbReference>
<feature type="transmembrane region" description="Helical" evidence="10">
    <location>
        <begin position="367"/>
        <end position="388"/>
    </location>
</feature>
<dbReference type="InterPro" id="IPR001036">
    <property type="entry name" value="Acrflvin-R"/>
</dbReference>
<dbReference type="PRINTS" id="PR00702">
    <property type="entry name" value="ACRIFLAVINRP"/>
</dbReference>
<gene>
    <name evidence="12" type="ORF">H5P30_07785</name>
</gene>
<evidence type="ECO:0000256" key="4">
    <source>
        <dbReference type="ARBA" id="ARBA00022475"/>
    </source>
</evidence>
<keyword evidence="13" id="KW-1185">Reference proteome</keyword>
<keyword evidence="6 10" id="KW-0812">Transmembrane</keyword>
<comment type="caution">
    <text evidence="12">The sequence shown here is derived from an EMBL/GenBank/DDBJ whole genome shotgun (WGS) entry which is preliminary data.</text>
</comment>
<dbReference type="SUPFAM" id="SSF82866">
    <property type="entry name" value="Multidrug efflux transporter AcrB transmembrane domain"/>
    <property type="match status" value="2"/>
</dbReference>
<evidence type="ECO:0000256" key="5">
    <source>
        <dbReference type="ARBA" id="ARBA00022519"/>
    </source>
</evidence>
<feature type="transmembrane region" description="Helical" evidence="10">
    <location>
        <begin position="537"/>
        <end position="554"/>
    </location>
</feature>
<reference evidence="12 13" key="1">
    <citation type="submission" date="2020-07" db="EMBL/GenBank/DDBJ databases">
        <authorList>
            <person name="Feng X."/>
        </authorList>
    </citation>
    <scope>NUCLEOTIDE SEQUENCE [LARGE SCALE GENOMIC DNA]</scope>
    <source>
        <strain evidence="12 13">JCM14086</strain>
    </source>
</reference>
<dbReference type="GO" id="GO:0005886">
    <property type="term" value="C:plasma membrane"/>
    <property type="evidence" value="ECO:0007669"/>
    <property type="project" value="UniProtKB-SubCell"/>
</dbReference>
<feature type="transmembrane region" description="Helical" evidence="10">
    <location>
        <begin position="974"/>
        <end position="994"/>
    </location>
</feature>
<evidence type="ECO:0000256" key="6">
    <source>
        <dbReference type="ARBA" id="ARBA00022692"/>
    </source>
</evidence>
<dbReference type="RefSeq" id="WP_185692395.1">
    <property type="nucleotide sequence ID" value="NZ_JACHVA010000069.1"/>
</dbReference>
<feature type="transmembrane region" description="Helical" evidence="10">
    <location>
        <begin position="879"/>
        <end position="896"/>
    </location>
</feature>
<evidence type="ECO:0000256" key="3">
    <source>
        <dbReference type="ARBA" id="ARBA00022448"/>
    </source>
</evidence>
<dbReference type="FunFam" id="1.20.1640.10:FF:000001">
    <property type="entry name" value="Efflux pump membrane transporter"/>
    <property type="match status" value="1"/>
</dbReference>
<dbReference type="NCBIfam" id="TIGR00915">
    <property type="entry name" value="2A0602"/>
    <property type="match status" value="1"/>
</dbReference>
<organism evidence="12 13">
    <name type="scientific">Puniceicoccus vermicola</name>
    <dbReference type="NCBI Taxonomy" id="388746"/>
    <lineage>
        <taxon>Bacteria</taxon>
        <taxon>Pseudomonadati</taxon>
        <taxon>Verrucomicrobiota</taxon>
        <taxon>Opitutia</taxon>
        <taxon>Puniceicoccales</taxon>
        <taxon>Puniceicoccaceae</taxon>
        <taxon>Puniceicoccus</taxon>
    </lineage>
</organism>
<protein>
    <submittedName>
        <fullName evidence="12">Efflux RND transporter permease subunit</fullName>
    </submittedName>
</protein>
<dbReference type="Gene3D" id="3.30.70.1430">
    <property type="entry name" value="Multidrug efflux transporter AcrB pore domain"/>
    <property type="match status" value="2"/>
</dbReference>
<feature type="region of interest" description="Disordered" evidence="9">
    <location>
        <begin position="1040"/>
        <end position="1060"/>
    </location>
</feature>
<evidence type="ECO:0000256" key="7">
    <source>
        <dbReference type="ARBA" id="ARBA00022989"/>
    </source>
</evidence>
<dbReference type="Gene3D" id="3.30.2090.10">
    <property type="entry name" value="Multidrug efflux transporter AcrB TolC docking domain, DN and DC subdomains"/>
    <property type="match status" value="2"/>
</dbReference>
<dbReference type="SUPFAM" id="SSF82693">
    <property type="entry name" value="Multidrug efflux transporter AcrB pore domain, PN1, PN2, PC1 and PC2 subdomains"/>
    <property type="match status" value="3"/>
</dbReference>
<feature type="transmembrane region" description="Helical" evidence="10">
    <location>
        <begin position="394"/>
        <end position="417"/>
    </location>
</feature>
<dbReference type="Proteomes" id="UP000525652">
    <property type="component" value="Unassembled WGS sequence"/>
</dbReference>
<feature type="transmembrane region" description="Helical" evidence="10">
    <location>
        <begin position="932"/>
        <end position="953"/>
    </location>
</feature>
<dbReference type="EMBL" id="JACHVA010000069">
    <property type="protein sequence ID" value="MBC2601677.1"/>
    <property type="molecule type" value="Genomic_DNA"/>
</dbReference>
<evidence type="ECO:0000313" key="13">
    <source>
        <dbReference type="Proteomes" id="UP000525652"/>
    </source>
</evidence>
<feature type="compositionally biased region" description="Basic and acidic residues" evidence="9">
    <location>
        <begin position="1042"/>
        <end position="1060"/>
    </location>
</feature>
<accession>A0A7X1AXD3</accession>
<feature type="transmembrane region" description="Helical" evidence="10">
    <location>
        <begin position="344"/>
        <end position="360"/>
    </location>
</feature>
<evidence type="ECO:0000256" key="9">
    <source>
        <dbReference type="SAM" id="MobiDB-lite"/>
    </source>
</evidence>
<dbReference type="InterPro" id="IPR027463">
    <property type="entry name" value="AcrB_DN_DC_subdom"/>
</dbReference>
<dbReference type="Gene3D" id="3.30.70.1440">
    <property type="entry name" value="Multidrug efflux transporter AcrB pore domain"/>
    <property type="match status" value="1"/>
</dbReference>
<feature type="transmembrane region" description="Helical" evidence="10">
    <location>
        <begin position="438"/>
        <end position="458"/>
    </location>
</feature>
<feature type="transmembrane region" description="Helical" evidence="10">
    <location>
        <begin position="470"/>
        <end position="497"/>
    </location>
</feature>
<keyword evidence="3" id="KW-0813">Transport</keyword>
<sequence>MYKFFINRPIVAMVLAILTVIVGLVSMTMLPIAQYPEIVPPQITVNATYVGADAITIEESTALPIEQQMSGVEGMEYMTSTSSNNGLMNLTVTFDVETDTDTDQILTQMRVSQAQSQVPTSVTNQGIVVKKSLASPLVMFALTSPDDSLDSLFLANYAVINLNDAFTRIGGVASVTVFGSGNYAMRIWVDPNVLASRNITVSEIINAIQSQNTVNPAGKIGGDPVPAGQEFTYTVSAQGRLTEPEQFADIIVRANPDGSVVRVKDIARIELGSQTYTVNGVYDGKPSAILALYQTPGSNALQAAEDARSLMEEAAKSFPDGMEYTVALDTTEAVTAGIEEIKDTLFEALVLVVIVVFIFLQGWRATLIPLIAVPVSLIGTFIFFPILGFSINTLSLFGLVLAIGLVVDDAIVVVEAVERYIEEGFGSKEATMRAMKDVSGPIFGTSMVLVAVFVPTIFIPGITGRLYQQFAVTIAVSVLISTFNALTLSPALSALLLRPRKKAHGPLGWFYGKFNLYFGKATGKYVAICGGIMRKSILAIGIIVIVGGIGGYSASRLSSGFIPDEDQGYLFASMNLPAAASLERTTEVNQQVYEVTKDIPGIEHTVTVAGFNLLSGVQNTYSSFIAFTLKPWSYRYSSENVETMNLKTIYKEINERIQTIPGATGFAFPPPAIPGIGASGGVTFILQDRGGRSPEFLQQQTERFIEAATANPAIGSASTNFSTKIPQIYVDVDKDKVLKQGVPLSSVYQTLQTFMGGAFVNYFNRFGRQWQVYVQAEGAFRTDIANLDLFYVRNNAGDPVPLNVFTTPEKTHGPEYIRHYDIYRSTQLNVTAADGYSSGDAMAALEETFAETMDSSMGFSYSGMSYEEKKAADGVSPTAIFALSLTFVFLILAALYESWSLPFSVLISLPIAVGGAFIFLDVRDFQNNVYAQIGLVMLIGLAAKNAILIVEYGRAQYLEEGKSLREAALEAARLRLRPILMTSFAFILGCMPLYFALGAGMNSRRILGTTVIGGMLAASVISILVIPSTFYMIEKIGHRKHKDGDDDHDEPAKAIEPPKA</sequence>
<feature type="transmembrane region" description="Helical" evidence="10">
    <location>
        <begin position="903"/>
        <end position="920"/>
    </location>
</feature>
<comment type="subcellular location">
    <subcellularLocation>
        <location evidence="1">Cell inner membrane</location>
        <topology evidence="1">Multi-pass membrane protein</topology>
    </subcellularLocation>
</comment>
<dbReference type="PROSITE" id="PS50156">
    <property type="entry name" value="SSD"/>
    <property type="match status" value="1"/>
</dbReference>
<evidence type="ECO:0000256" key="10">
    <source>
        <dbReference type="SAM" id="Phobius"/>
    </source>
</evidence>
<dbReference type="SUPFAM" id="SSF82714">
    <property type="entry name" value="Multidrug efflux transporter AcrB TolC docking domain, DN and DC subdomains"/>
    <property type="match status" value="2"/>
</dbReference>
<dbReference type="InterPro" id="IPR004764">
    <property type="entry name" value="MdtF-like"/>
</dbReference>
<evidence type="ECO:0000313" key="12">
    <source>
        <dbReference type="EMBL" id="MBC2601677.1"/>
    </source>
</evidence>
<feature type="transmembrane region" description="Helical" evidence="10">
    <location>
        <begin position="12"/>
        <end position="33"/>
    </location>
</feature>
<keyword evidence="7 10" id="KW-1133">Transmembrane helix</keyword>
<proteinExistence type="inferred from homology"/>
<name>A0A7X1AXD3_9BACT</name>
<dbReference type="InterPro" id="IPR000731">
    <property type="entry name" value="SSD"/>
</dbReference>
<dbReference type="AlphaFoldDB" id="A0A7X1AXD3"/>
<dbReference type="Pfam" id="PF00873">
    <property type="entry name" value="ACR_tran"/>
    <property type="match status" value="1"/>
</dbReference>
<keyword evidence="5" id="KW-0997">Cell inner membrane</keyword>
<dbReference type="PANTHER" id="PTHR32063">
    <property type="match status" value="1"/>
</dbReference>
<dbReference type="GO" id="GO:0009636">
    <property type="term" value="P:response to toxic substance"/>
    <property type="evidence" value="ECO:0007669"/>
    <property type="project" value="UniProtKB-ARBA"/>
</dbReference>
<dbReference type="GO" id="GO:0015562">
    <property type="term" value="F:efflux transmembrane transporter activity"/>
    <property type="evidence" value="ECO:0007669"/>
    <property type="project" value="InterPro"/>
</dbReference>
<dbReference type="Gene3D" id="1.20.1640.10">
    <property type="entry name" value="Multidrug efflux transporter AcrB transmembrane domain"/>
    <property type="match status" value="2"/>
</dbReference>
<feature type="transmembrane region" description="Helical" evidence="10">
    <location>
        <begin position="1006"/>
        <end position="1033"/>
    </location>
</feature>
<dbReference type="Gene3D" id="3.30.70.1320">
    <property type="entry name" value="Multidrug efflux transporter AcrB pore domain like"/>
    <property type="match status" value="1"/>
</dbReference>
<evidence type="ECO:0000259" key="11">
    <source>
        <dbReference type="PROSITE" id="PS50156"/>
    </source>
</evidence>
<evidence type="ECO:0000256" key="8">
    <source>
        <dbReference type="ARBA" id="ARBA00023136"/>
    </source>
</evidence>
<feature type="domain" description="SSD" evidence="11">
    <location>
        <begin position="370"/>
        <end position="495"/>
    </location>
</feature>
<dbReference type="PANTHER" id="PTHR32063:SF11">
    <property type="entry name" value="CATION OR DRUG EFFLUX SYSTEM PROTEIN"/>
    <property type="match status" value="1"/>
</dbReference>
<keyword evidence="8 10" id="KW-0472">Membrane</keyword>
<comment type="similarity">
    <text evidence="2">Belongs to the resistance-nodulation-cell division (RND) (TC 2.A.6) family.</text>
</comment>
<evidence type="ECO:0000256" key="2">
    <source>
        <dbReference type="ARBA" id="ARBA00010942"/>
    </source>
</evidence>